<evidence type="ECO:0000256" key="4">
    <source>
        <dbReference type="ARBA" id="ARBA00022512"/>
    </source>
</evidence>
<proteinExistence type="inferred from homology"/>
<dbReference type="InterPro" id="IPR004963">
    <property type="entry name" value="PAE/NOTUM"/>
</dbReference>
<sequence>MAAAEMHRLRLWLWWRRKGREYRVGAAWTAAFLFALAITVGFWLDGGDVHRRPIGGPVPVGLTLLRNAKQRGAVCLDGGSPGYHLQKGFGSGSNKWVLHLEGGGWCNTIESCSSRKMTQLGSSNYMDAQFFSGILSDDRAQNPDFFNWNKVKIRYCDGGSLSGNAEINQNGTILFFRGKYIWEALINELLSAGLAYAKQALLSGCSAGGLATLIHCDDFRELLPKGVVAKCLVDAGFFLDIKDISGRSTIQSFYSDVVNLQGIAKNLNKDCISKVDPSQCFFPQQIVKYINTPVFIVHTAYDFWQIQNILVPAASDPRDSWTNCKHNIHNCDTNQIEILHGFRTAMLDAFKELQKEKDVGLFVDSCYVHCQTWMSKTWHSPDSPRINNKTIAEAVGDWFFDRRAVREIDCPYPCNPTCQHMEFG</sequence>
<keyword evidence="4 5" id="KW-0134">Cell wall</keyword>
<dbReference type="GO" id="GO:0016787">
    <property type="term" value="F:hydrolase activity"/>
    <property type="evidence" value="ECO:0007669"/>
    <property type="project" value="UniProtKB-KW"/>
</dbReference>
<name>A0AAV9F865_ACOCL</name>
<reference evidence="7" key="1">
    <citation type="journal article" date="2023" name="Nat. Commun.">
        <title>Diploid and tetraploid genomes of Acorus and the evolution of monocots.</title>
        <authorList>
            <person name="Ma L."/>
            <person name="Liu K.W."/>
            <person name="Li Z."/>
            <person name="Hsiao Y.Y."/>
            <person name="Qi Y."/>
            <person name="Fu T."/>
            <person name="Tang G.D."/>
            <person name="Zhang D."/>
            <person name="Sun W.H."/>
            <person name="Liu D.K."/>
            <person name="Li Y."/>
            <person name="Chen G.Z."/>
            <person name="Liu X.D."/>
            <person name="Liao X.Y."/>
            <person name="Jiang Y.T."/>
            <person name="Yu X."/>
            <person name="Hao Y."/>
            <person name="Huang J."/>
            <person name="Zhao X.W."/>
            <person name="Ke S."/>
            <person name="Chen Y.Y."/>
            <person name="Wu W.L."/>
            <person name="Hsu J.L."/>
            <person name="Lin Y.F."/>
            <person name="Huang M.D."/>
            <person name="Li C.Y."/>
            <person name="Huang L."/>
            <person name="Wang Z.W."/>
            <person name="Zhao X."/>
            <person name="Zhong W.Y."/>
            <person name="Peng D.H."/>
            <person name="Ahmad S."/>
            <person name="Lan S."/>
            <person name="Zhang J.S."/>
            <person name="Tsai W.C."/>
            <person name="Van de Peer Y."/>
            <person name="Liu Z.J."/>
        </authorList>
    </citation>
    <scope>NUCLEOTIDE SEQUENCE</scope>
    <source>
        <strain evidence="7">CP</strain>
    </source>
</reference>
<comment type="caution">
    <text evidence="7">The sequence shown here is derived from an EMBL/GenBank/DDBJ whole genome shotgun (WGS) entry which is preliminary data.</text>
</comment>
<protein>
    <recommendedName>
        <fullName evidence="5">Pectin acetylesterase</fullName>
        <ecNumber evidence="5">3.1.1.-</ecNumber>
    </recommendedName>
</protein>
<accession>A0AAV9F865</accession>
<evidence type="ECO:0000313" key="7">
    <source>
        <dbReference type="EMBL" id="KAK1322175.1"/>
    </source>
</evidence>
<evidence type="ECO:0000256" key="1">
    <source>
        <dbReference type="ARBA" id="ARBA00003534"/>
    </source>
</evidence>
<keyword evidence="5" id="KW-0964">Secreted</keyword>
<dbReference type="Pfam" id="PF03283">
    <property type="entry name" value="PAE"/>
    <property type="match status" value="1"/>
</dbReference>
<keyword evidence="6" id="KW-0812">Transmembrane</keyword>
<feature type="transmembrane region" description="Helical" evidence="6">
    <location>
        <begin position="21"/>
        <end position="44"/>
    </location>
</feature>
<dbReference type="GO" id="GO:0071555">
    <property type="term" value="P:cell wall organization"/>
    <property type="evidence" value="ECO:0007669"/>
    <property type="project" value="UniProtKB-KW"/>
</dbReference>
<keyword evidence="6" id="KW-0472">Membrane</keyword>
<dbReference type="EMBL" id="JAUJYO010000003">
    <property type="protein sequence ID" value="KAK1322175.1"/>
    <property type="molecule type" value="Genomic_DNA"/>
</dbReference>
<dbReference type="PANTHER" id="PTHR21562">
    <property type="entry name" value="NOTUM-RELATED"/>
    <property type="match status" value="1"/>
</dbReference>
<keyword evidence="5" id="KW-0961">Cell wall biogenesis/degradation</keyword>
<reference evidence="7" key="2">
    <citation type="submission" date="2023-06" db="EMBL/GenBank/DDBJ databases">
        <authorList>
            <person name="Ma L."/>
            <person name="Liu K.-W."/>
            <person name="Li Z."/>
            <person name="Hsiao Y.-Y."/>
            <person name="Qi Y."/>
            <person name="Fu T."/>
            <person name="Tang G."/>
            <person name="Zhang D."/>
            <person name="Sun W.-H."/>
            <person name="Liu D.-K."/>
            <person name="Li Y."/>
            <person name="Chen G.-Z."/>
            <person name="Liu X.-D."/>
            <person name="Liao X.-Y."/>
            <person name="Jiang Y.-T."/>
            <person name="Yu X."/>
            <person name="Hao Y."/>
            <person name="Huang J."/>
            <person name="Zhao X.-W."/>
            <person name="Ke S."/>
            <person name="Chen Y.-Y."/>
            <person name="Wu W.-L."/>
            <person name="Hsu J.-L."/>
            <person name="Lin Y.-F."/>
            <person name="Huang M.-D."/>
            <person name="Li C.-Y."/>
            <person name="Huang L."/>
            <person name="Wang Z.-W."/>
            <person name="Zhao X."/>
            <person name="Zhong W.-Y."/>
            <person name="Peng D.-H."/>
            <person name="Ahmad S."/>
            <person name="Lan S."/>
            <person name="Zhang J.-S."/>
            <person name="Tsai W.-C."/>
            <person name="Van De Peer Y."/>
            <person name="Liu Z.-J."/>
        </authorList>
    </citation>
    <scope>NUCLEOTIDE SEQUENCE</scope>
    <source>
        <strain evidence="7">CP</strain>
        <tissue evidence="7">Leaves</tissue>
    </source>
</reference>
<comment type="function">
    <text evidence="1 5">Hydrolyzes acetyl esters in homogalacturonan regions of pectin. In type I primary cell wall, galacturonic acid residues of pectin can be acetylated at the O-2 and O-3 positions. Decreasing the degree of acetylation of pectin gels in vitro alters their physical properties.</text>
</comment>
<keyword evidence="6" id="KW-1133">Transmembrane helix</keyword>
<comment type="subcellular location">
    <subcellularLocation>
        <location evidence="2 5">Secreted</location>
        <location evidence="2 5">Cell wall</location>
    </subcellularLocation>
</comment>
<dbReference type="AlphaFoldDB" id="A0AAV9F865"/>
<evidence type="ECO:0000313" key="8">
    <source>
        <dbReference type="Proteomes" id="UP001180020"/>
    </source>
</evidence>
<gene>
    <name evidence="7" type="ORF">QJS10_CPA03g01609</name>
</gene>
<evidence type="ECO:0000256" key="6">
    <source>
        <dbReference type="SAM" id="Phobius"/>
    </source>
</evidence>
<organism evidence="7 8">
    <name type="scientific">Acorus calamus</name>
    <name type="common">Sweet flag</name>
    <dbReference type="NCBI Taxonomy" id="4465"/>
    <lineage>
        <taxon>Eukaryota</taxon>
        <taxon>Viridiplantae</taxon>
        <taxon>Streptophyta</taxon>
        <taxon>Embryophyta</taxon>
        <taxon>Tracheophyta</taxon>
        <taxon>Spermatophyta</taxon>
        <taxon>Magnoliopsida</taxon>
        <taxon>Liliopsida</taxon>
        <taxon>Acoraceae</taxon>
        <taxon>Acorus</taxon>
    </lineage>
</organism>
<dbReference type="EC" id="3.1.1.-" evidence="5"/>
<evidence type="ECO:0000256" key="5">
    <source>
        <dbReference type="RuleBase" id="RU363114"/>
    </source>
</evidence>
<dbReference type="Proteomes" id="UP001180020">
    <property type="component" value="Unassembled WGS sequence"/>
</dbReference>
<keyword evidence="5" id="KW-0378">Hydrolase</keyword>
<comment type="similarity">
    <text evidence="3 5">Belongs to the pectinacetylesterase family.</text>
</comment>
<dbReference type="PANTHER" id="PTHR21562:SF83">
    <property type="entry name" value="PECTIN ACETYLESTERASE 4"/>
    <property type="match status" value="1"/>
</dbReference>
<evidence type="ECO:0000256" key="3">
    <source>
        <dbReference type="ARBA" id="ARBA00005784"/>
    </source>
</evidence>
<evidence type="ECO:0000256" key="2">
    <source>
        <dbReference type="ARBA" id="ARBA00004191"/>
    </source>
</evidence>
<keyword evidence="8" id="KW-1185">Reference proteome</keyword>